<gene>
    <name evidence="1" type="ORF">CAEBREN_02178</name>
</gene>
<dbReference type="HOGENOM" id="CLU_120633_0_0_1"/>
<evidence type="ECO:0000313" key="2">
    <source>
        <dbReference type="Proteomes" id="UP000008068"/>
    </source>
</evidence>
<dbReference type="InParanoid" id="G0NI09"/>
<accession>G0NI09</accession>
<keyword evidence="2" id="KW-1185">Reference proteome</keyword>
<protein>
    <submittedName>
        <fullName evidence="1">Uncharacterized protein</fullName>
    </submittedName>
</protein>
<dbReference type="AlphaFoldDB" id="G0NI09"/>
<organism evidence="2">
    <name type="scientific">Caenorhabditis brenneri</name>
    <name type="common">Nematode worm</name>
    <dbReference type="NCBI Taxonomy" id="135651"/>
    <lineage>
        <taxon>Eukaryota</taxon>
        <taxon>Metazoa</taxon>
        <taxon>Ecdysozoa</taxon>
        <taxon>Nematoda</taxon>
        <taxon>Chromadorea</taxon>
        <taxon>Rhabditida</taxon>
        <taxon>Rhabditina</taxon>
        <taxon>Rhabditomorpha</taxon>
        <taxon>Rhabditoidea</taxon>
        <taxon>Rhabditidae</taxon>
        <taxon>Peloderinae</taxon>
        <taxon>Caenorhabditis</taxon>
    </lineage>
</organism>
<dbReference type="Proteomes" id="UP000008068">
    <property type="component" value="Unassembled WGS sequence"/>
</dbReference>
<dbReference type="EMBL" id="GL379887">
    <property type="protein sequence ID" value="EGT31661.1"/>
    <property type="molecule type" value="Genomic_DNA"/>
</dbReference>
<name>G0NI09_CAEBE</name>
<reference evidence="2" key="1">
    <citation type="submission" date="2011-07" db="EMBL/GenBank/DDBJ databases">
        <authorList>
            <consortium name="Caenorhabditis brenneri Sequencing and Analysis Consortium"/>
            <person name="Wilson R.K."/>
        </authorList>
    </citation>
    <scope>NUCLEOTIDE SEQUENCE [LARGE SCALE GENOMIC DNA]</scope>
    <source>
        <strain evidence="2">PB2801</strain>
    </source>
</reference>
<evidence type="ECO:0000313" key="1">
    <source>
        <dbReference type="EMBL" id="EGT31661.1"/>
    </source>
</evidence>
<sequence length="195" mass="21865">MKVQKELKIIKNGIGHQTDNQEKKVAKTVDLTRLLHSYLRPKSLETAILLSLPTVTVVASTNDGEEFGMSDLIKKYPQLGDALNRILARAKLLNPAPVMKSNETTFVEWICHLKERKDYMEKPKNASLDIIRTSFLTVLKDGYGFAVSGQAKDCRSRAFAFAYVGCNRPCDSFVDLFINSCSAEKTEQFPAWAMA</sequence>
<proteinExistence type="predicted"/>